<organism evidence="1 2">
    <name type="scientific">Inconstantimicrobium mannanitabidum</name>
    <dbReference type="NCBI Taxonomy" id="1604901"/>
    <lineage>
        <taxon>Bacteria</taxon>
        <taxon>Bacillati</taxon>
        <taxon>Bacillota</taxon>
        <taxon>Clostridia</taxon>
        <taxon>Eubacteriales</taxon>
        <taxon>Clostridiaceae</taxon>
        <taxon>Inconstantimicrobium</taxon>
    </lineage>
</organism>
<dbReference type="Proteomes" id="UP001058074">
    <property type="component" value="Unassembled WGS sequence"/>
</dbReference>
<accession>A0ACB5RGK2</accession>
<protein>
    <submittedName>
        <fullName evidence="1">Uncharacterized protein</fullName>
    </submittedName>
</protein>
<evidence type="ECO:0000313" key="1">
    <source>
        <dbReference type="EMBL" id="GKX68210.1"/>
    </source>
</evidence>
<proteinExistence type="predicted"/>
<dbReference type="EMBL" id="BROD01000001">
    <property type="protein sequence ID" value="GKX68210.1"/>
    <property type="molecule type" value="Genomic_DNA"/>
</dbReference>
<sequence length="184" mass="21954">MNIKYKLVLKDLVDFYMKHARDVKKFRLEAIVSKEFIVLVYLILYLILPSSSEKSILYCEYVLIIMAILVILFDTKLKIYITKRKLIKMYKIEEYSSLFAEASITLNTEGVEYMNLFSETIYKWDYVRSIHEVDDYLIIMCNEQIVIPVNCFKCEDEKNNFVNVICEKTDLIVNKKFPEKFIFI</sequence>
<reference evidence="1" key="1">
    <citation type="journal article" date="2025" name="Int. J. Syst. Evol. Microbiol.">
        <title>Inconstantimicrobium mannanitabidum sp. nov., a novel member of the family Clostridiaceae isolated from anoxic soil under the treatment of reductive soil disinfestation.</title>
        <authorList>
            <person name="Ueki A."/>
            <person name="Tonouchi A."/>
            <person name="Honma S."/>
            <person name="Kaku N."/>
            <person name="Ueki K."/>
        </authorList>
    </citation>
    <scope>NUCLEOTIDE SEQUENCE</scope>
    <source>
        <strain evidence="1">TW13</strain>
    </source>
</reference>
<keyword evidence="2" id="KW-1185">Reference proteome</keyword>
<evidence type="ECO:0000313" key="2">
    <source>
        <dbReference type="Proteomes" id="UP001058074"/>
    </source>
</evidence>
<comment type="caution">
    <text evidence="1">The sequence shown here is derived from an EMBL/GenBank/DDBJ whole genome shotgun (WGS) entry which is preliminary data.</text>
</comment>
<name>A0ACB5RGK2_9CLOT</name>
<gene>
    <name evidence="1" type="ORF">rsdtw13_34680</name>
</gene>